<dbReference type="AlphaFoldDB" id="A0A2X3FPL1"/>
<name>A0A2X3FPL1_KLEPN</name>
<reference evidence="2 3" key="1">
    <citation type="submission" date="2018-06" db="EMBL/GenBank/DDBJ databases">
        <authorList>
            <consortium name="Pathogen Informatics"/>
            <person name="Doyle S."/>
        </authorList>
    </citation>
    <scope>NUCLEOTIDE SEQUENCE [LARGE SCALE GENOMIC DNA]</scope>
    <source>
        <strain evidence="2 3">NCTC13465</strain>
    </source>
</reference>
<gene>
    <name evidence="2" type="ORF">NCTC13465_05128</name>
</gene>
<keyword evidence="1" id="KW-0812">Transmembrane</keyword>
<protein>
    <submittedName>
        <fullName evidence="2">ABC transporter permease</fullName>
    </submittedName>
</protein>
<keyword evidence="1" id="KW-0472">Membrane</keyword>
<sequence length="130" mass="14413">MKALALVSTPAWWVKGRRKVRASPVLQTLLLLFMLLAMFGPLLNLLIWTVAESWYFPHSLPSRWGAEVLVSSFQSIQRCLQLAVNQRADRSVIGGGLFADFRTRRLCAFPAENAITDAVHAAISYPAGLS</sequence>
<evidence type="ECO:0000313" key="2">
    <source>
        <dbReference type="EMBL" id="SQC48914.1"/>
    </source>
</evidence>
<feature type="transmembrane region" description="Helical" evidence="1">
    <location>
        <begin position="32"/>
        <end position="51"/>
    </location>
</feature>
<accession>A0A2X3FPL1</accession>
<dbReference type="Proteomes" id="UP000251721">
    <property type="component" value="Unassembled WGS sequence"/>
</dbReference>
<keyword evidence="1" id="KW-1133">Transmembrane helix</keyword>
<organism evidence="2 3">
    <name type="scientific">Klebsiella pneumoniae</name>
    <dbReference type="NCBI Taxonomy" id="573"/>
    <lineage>
        <taxon>Bacteria</taxon>
        <taxon>Pseudomonadati</taxon>
        <taxon>Pseudomonadota</taxon>
        <taxon>Gammaproteobacteria</taxon>
        <taxon>Enterobacterales</taxon>
        <taxon>Enterobacteriaceae</taxon>
        <taxon>Klebsiella/Raoultella group</taxon>
        <taxon>Klebsiella</taxon>
        <taxon>Klebsiella pneumoniae complex</taxon>
    </lineage>
</organism>
<evidence type="ECO:0000313" key="3">
    <source>
        <dbReference type="Proteomes" id="UP000251721"/>
    </source>
</evidence>
<evidence type="ECO:0000256" key="1">
    <source>
        <dbReference type="SAM" id="Phobius"/>
    </source>
</evidence>
<proteinExistence type="predicted"/>
<dbReference type="EMBL" id="UAWQ01000019">
    <property type="protein sequence ID" value="SQC48914.1"/>
    <property type="molecule type" value="Genomic_DNA"/>
</dbReference>